<feature type="compositionally biased region" description="Basic and acidic residues" evidence="1">
    <location>
        <begin position="1"/>
        <end position="20"/>
    </location>
</feature>
<accession>A0A2A4IUZ5</accession>
<dbReference type="AlphaFoldDB" id="A0A2A4IUZ5"/>
<evidence type="ECO:0000313" key="2">
    <source>
        <dbReference type="EMBL" id="PCG63104.1"/>
    </source>
</evidence>
<protein>
    <submittedName>
        <fullName evidence="2">Uncharacterized protein</fullName>
    </submittedName>
</protein>
<feature type="region of interest" description="Disordered" evidence="1">
    <location>
        <begin position="1"/>
        <end position="28"/>
    </location>
</feature>
<sequence length="231" mass="25909">MYKNEKAEKRKLERNTEAKRAKNQPTETDIATANLITTEIDPRSILDNWKLAPKNEEINFCDSPKKSSATQIPEDIKNDVTLPAWQSNETKTDEISTQVAFEDLLSLKSQNSEDEIFFSEGVSLSDIQTQTFPLEFGLSRSNKETQSCKNSETQSPDLSIKETQTCCCHYDSPKPNFKLFDSLSSSPASVNHTSTETQTGDLKMTLKSDVLLNFISTETQTCSDELSNDSI</sequence>
<gene>
    <name evidence="2" type="ORF">B5V51_12970</name>
</gene>
<name>A0A2A4IUZ5_HELVI</name>
<organism evidence="2">
    <name type="scientific">Heliothis virescens</name>
    <name type="common">Tobacco budworm moth</name>
    <dbReference type="NCBI Taxonomy" id="7102"/>
    <lineage>
        <taxon>Eukaryota</taxon>
        <taxon>Metazoa</taxon>
        <taxon>Ecdysozoa</taxon>
        <taxon>Arthropoda</taxon>
        <taxon>Hexapoda</taxon>
        <taxon>Insecta</taxon>
        <taxon>Pterygota</taxon>
        <taxon>Neoptera</taxon>
        <taxon>Endopterygota</taxon>
        <taxon>Lepidoptera</taxon>
        <taxon>Glossata</taxon>
        <taxon>Ditrysia</taxon>
        <taxon>Noctuoidea</taxon>
        <taxon>Noctuidae</taxon>
        <taxon>Heliothinae</taxon>
        <taxon>Heliothis</taxon>
    </lineage>
</organism>
<comment type="caution">
    <text evidence="2">The sequence shown here is derived from an EMBL/GenBank/DDBJ whole genome shotgun (WGS) entry which is preliminary data.</text>
</comment>
<proteinExistence type="predicted"/>
<dbReference type="EMBL" id="NWSH01007082">
    <property type="protein sequence ID" value="PCG63104.1"/>
    <property type="molecule type" value="Genomic_DNA"/>
</dbReference>
<evidence type="ECO:0000256" key="1">
    <source>
        <dbReference type="SAM" id="MobiDB-lite"/>
    </source>
</evidence>
<reference evidence="2" key="1">
    <citation type="submission" date="2017-09" db="EMBL/GenBank/DDBJ databases">
        <title>Contemporary evolution of a Lepidopteran species, Heliothis virescens, in response to modern agricultural practices.</title>
        <authorList>
            <person name="Fritz M.L."/>
            <person name="Deyonke A.M."/>
            <person name="Papanicolaou A."/>
            <person name="Micinski S."/>
            <person name="Westbrook J."/>
            <person name="Gould F."/>
        </authorList>
    </citation>
    <scope>NUCLEOTIDE SEQUENCE [LARGE SCALE GENOMIC DNA]</scope>
    <source>
        <strain evidence="2">HvINT-</strain>
        <tissue evidence="2">Whole body</tissue>
    </source>
</reference>